<accession>A0A1J5SGB2</accession>
<dbReference type="AlphaFoldDB" id="A0A1J5SGB2"/>
<keyword evidence="5 7" id="KW-0413">Isomerase</keyword>
<gene>
    <name evidence="7" type="ORF">GALL_187950</name>
</gene>
<protein>
    <recommendedName>
        <fullName evidence="2">peptidylprolyl isomerase</fullName>
        <ecNumber evidence="2">5.2.1.8</ecNumber>
    </recommendedName>
</protein>
<dbReference type="EMBL" id="MLJW01000109">
    <property type="protein sequence ID" value="OIQ99213.1"/>
    <property type="molecule type" value="Genomic_DNA"/>
</dbReference>
<reference evidence="7" key="1">
    <citation type="submission" date="2016-10" db="EMBL/GenBank/DDBJ databases">
        <title>Sequence of Gallionella enrichment culture.</title>
        <authorList>
            <person name="Poehlein A."/>
            <person name="Muehling M."/>
            <person name="Daniel R."/>
        </authorList>
    </citation>
    <scope>NUCLEOTIDE SEQUENCE</scope>
</reference>
<dbReference type="PANTHER" id="PTHR47245">
    <property type="entry name" value="PEPTIDYLPROLYL ISOMERASE"/>
    <property type="match status" value="1"/>
</dbReference>
<keyword evidence="4" id="KW-0697">Rotamase</keyword>
<dbReference type="SUPFAM" id="SSF54534">
    <property type="entry name" value="FKBP-like"/>
    <property type="match status" value="1"/>
</dbReference>
<dbReference type="GO" id="GO:0003755">
    <property type="term" value="F:peptidyl-prolyl cis-trans isomerase activity"/>
    <property type="evidence" value="ECO:0007669"/>
    <property type="project" value="UniProtKB-KW"/>
</dbReference>
<feature type="domain" description="PpiC" evidence="6">
    <location>
        <begin position="168"/>
        <end position="258"/>
    </location>
</feature>
<keyword evidence="3" id="KW-0732">Signal</keyword>
<dbReference type="InterPro" id="IPR000297">
    <property type="entry name" value="PPIase_PpiC"/>
</dbReference>
<dbReference type="PROSITE" id="PS50198">
    <property type="entry name" value="PPIC_PPIASE_2"/>
    <property type="match status" value="1"/>
</dbReference>
<comment type="caution">
    <text evidence="7">The sequence shown here is derived from an EMBL/GenBank/DDBJ whole genome shotgun (WGS) entry which is preliminary data.</text>
</comment>
<dbReference type="PANTHER" id="PTHR47245:SF1">
    <property type="entry name" value="FOLDASE PROTEIN PRSA"/>
    <property type="match status" value="1"/>
</dbReference>
<dbReference type="Gene3D" id="3.10.50.40">
    <property type="match status" value="1"/>
</dbReference>
<dbReference type="InterPro" id="IPR050245">
    <property type="entry name" value="PrsA_foldase"/>
</dbReference>
<evidence type="ECO:0000313" key="7">
    <source>
        <dbReference type="EMBL" id="OIQ99213.1"/>
    </source>
</evidence>
<proteinExistence type="predicted"/>
<evidence type="ECO:0000256" key="4">
    <source>
        <dbReference type="ARBA" id="ARBA00023110"/>
    </source>
</evidence>
<dbReference type="EC" id="5.2.1.8" evidence="2"/>
<evidence type="ECO:0000259" key="6">
    <source>
        <dbReference type="PROSITE" id="PS50198"/>
    </source>
</evidence>
<dbReference type="Pfam" id="PF13616">
    <property type="entry name" value="Rotamase_3"/>
    <property type="match status" value="1"/>
</dbReference>
<dbReference type="InterPro" id="IPR046357">
    <property type="entry name" value="PPIase_dom_sf"/>
</dbReference>
<evidence type="ECO:0000256" key="3">
    <source>
        <dbReference type="ARBA" id="ARBA00022729"/>
    </source>
</evidence>
<dbReference type="Gene3D" id="1.10.8.1040">
    <property type="match status" value="1"/>
</dbReference>
<sequence length="297" mass="33140">MRVAQMRPDFHVMRMAAQKLPIKPDLTCKERLMNRFLIRSSLVALAAILAIAPVLAKEDSGKAIATVNGKAIPKNRADALVAAQTAQGQADTPELRKAVREELIRREILAQEAVKKGFEKKPLIQGEMELARQSVLINAYMQDYVKNHPIGEDAIKKEYAAIKAQLGDKEYKARHILVGTEAEAKDIIAKLNKGEKFADLAKLSKDPGSKERGGDLGWATPSSYVKPFADALVKLQKGKFTETPVKTDFGYHVIMLDDTRELKLPSLEEAKPKLVQRLQQQMIEKHLLDLRNKAKVD</sequence>
<organism evidence="7">
    <name type="scientific">mine drainage metagenome</name>
    <dbReference type="NCBI Taxonomy" id="410659"/>
    <lineage>
        <taxon>unclassified sequences</taxon>
        <taxon>metagenomes</taxon>
        <taxon>ecological metagenomes</taxon>
    </lineage>
</organism>
<evidence type="ECO:0000256" key="2">
    <source>
        <dbReference type="ARBA" id="ARBA00013194"/>
    </source>
</evidence>
<dbReference type="SUPFAM" id="SSF109998">
    <property type="entry name" value="Triger factor/SurA peptide-binding domain-like"/>
    <property type="match status" value="1"/>
</dbReference>
<name>A0A1J5SGB2_9ZZZZ</name>
<dbReference type="InterPro" id="IPR027304">
    <property type="entry name" value="Trigger_fact/SurA_dom_sf"/>
</dbReference>
<evidence type="ECO:0000256" key="1">
    <source>
        <dbReference type="ARBA" id="ARBA00000971"/>
    </source>
</evidence>
<evidence type="ECO:0000256" key="5">
    <source>
        <dbReference type="ARBA" id="ARBA00023235"/>
    </source>
</evidence>
<comment type="catalytic activity">
    <reaction evidence="1">
        <text>[protein]-peptidylproline (omega=180) = [protein]-peptidylproline (omega=0)</text>
        <dbReference type="Rhea" id="RHEA:16237"/>
        <dbReference type="Rhea" id="RHEA-COMP:10747"/>
        <dbReference type="Rhea" id="RHEA-COMP:10748"/>
        <dbReference type="ChEBI" id="CHEBI:83833"/>
        <dbReference type="ChEBI" id="CHEBI:83834"/>
        <dbReference type="EC" id="5.2.1.8"/>
    </reaction>
</comment>